<dbReference type="OrthoDB" id="9768127at2"/>
<accession>A0A0P8YXZ2</accession>
<comment type="caution">
    <text evidence="7">The sequence shown here is derived from an EMBL/GenBank/DDBJ whole genome shotgun (WGS) entry which is preliminary data.</text>
</comment>
<dbReference type="Proteomes" id="UP000050326">
    <property type="component" value="Unassembled WGS sequence"/>
</dbReference>
<keyword evidence="8" id="KW-1185">Reference proteome</keyword>
<dbReference type="Pfam" id="PF06723">
    <property type="entry name" value="MreB_Mbl"/>
    <property type="match status" value="1"/>
</dbReference>
<evidence type="ECO:0000256" key="1">
    <source>
        <dbReference type="ARBA" id="ARBA00022490"/>
    </source>
</evidence>
<dbReference type="Gene3D" id="3.30.420.40">
    <property type="match status" value="2"/>
</dbReference>
<organism evidence="7 8">
    <name type="scientific">Oxobacter pfennigii</name>
    <dbReference type="NCBI Taxonomy" id="36849"/>
    <lineage>
        <taxon>Bacteria</taxon>
        <taxon>Bacillati</taxon>
        <taxon>Bacillota</taxon>
        <taxon>Clostridia</taxon>
        <taxon>Eubacteriales</taxon>
        <taxon>Clostridiaceae</taxon>
        <taxon>Oxobacter</taxon>
    </lineage>
</organism>
<keyword evidence="4 6" id="KW-0133">Cell shape</keyword>
<comment type="caution">
    <text evidence="6">Lacks conserved residue(s) required for the propagation of feature annotation.</text>
</comment>
<dbReference type="RefSeq" id="WP_152967726.1">
    <property type="nucleotide sequence ID" value="NZ_LKET01000029.1"/>
</dbReference>
<proteinExistence type="inferred from homology"/>
<dbReference type="CDD" id="cd10225">
    <property type="entry name" value="ASKHA_NBD_MreB-like"/>
    <property type="match status" value="1"/>
</dbReference>
<name>A0A0P8YXZ2_9CLOT</name>
<dbReference type="PATRIC" id="fig|36849.3.peg.1805"/>
<comment type="subunit">
    <text evidence="6">Forms polymers.</text>
</comment>
<evidence type="ECO:0000313" key="7">
    <source>
        <dbReference type="EMBL" id="KPU44627.1"/>
    </source>
</evidence>
<evidence type="ECO:0000256" key="5">
    <source>
        <dbReference type="ARBA" id="ARBA00023458"/>
    </source>
</evidence>
<comment type="similarity">
    <text evidence="5 6">Belongs to the FtsA/MreB family.</text>
</comment>
<dbReference type="GO" id="GO:0005737">
    <property type="term" value="C:cytoplasm"/>
    <property type="evidence" value="ECO:0007669"/>
    <property type="project" value="UniProtKB-SubCell"/>
</dbReference>
<dbReference type="NCBIfam" id="NF010539">
    <property type="entry name" value="PRK13927.1"/>
    <property type="match status" value="1"/>
</dbReference>
<evidence type="ECO:0000256" key="3">
    <source>
        <dbReference type="ARBA" id="ARBA00022840"/>
    </source>
</evidence>
<dbReference type="PANTHER" id="PTHR42749">
    <property type="entry name" value="CELL SHAPE-DETERMINING PROTEIN MREB"/>
    <property type="match status" value="1"/>
</dbReference>
<evidence type="ECO:0000256" key="4">
    <source>
        <dbReference type="ARBA" id="ARBA00022960"/>
    </source>
</evidence>
<evidence type="ECO:0000256" key="2">
    <source>
        <dbReference type="ARBA" id="ARBA00022741"/>
    </source>
</evidence>
<dbReference type="PRINTS" id="PR01652">
    <property type="entry name" value="SHAPEPROTEIN"/>
</dbReference>
<dbReference type="InterPro" id="IPR004753">
    <property type="entry name" value="MreB"/>
</dbReference>
<dbReference type="InterPro" id="IPR056546">
    <property type="entry name" value="MreB_MamK-like"/>
</dbReference>
<dbReference type="InterPro" id="IPR043129">
    <property type="entry name" value="ATPase_NBD"/>
</dbReference>
<dbReference type="GO" id="GO:0008360">
    <property type="term" value="P:regulation of cell shape"/>
    <property type="evidence" value="ECO:0007669"/>
    <property type="project" value="UniProtKB-UniRule"/>
</dbReference>
<dbReference type="NCBIfam" id="TIGR00904">
    <property type="entry name" value="mreB"/>
    <property type="match status" value="1"/>
</dbReference>
<dbReference type="GO" id="GO:0000902">
    <property type="term" value="P:cell morphogenesis"/>
    <property type="evidence" value="ECO:0007669"/>
    <property type="project" value="InterPro"/>
</dbReference>
<gene>
    <name evidence="7" type="primary">mreB_3</name>
    <name evidence="6" type="synonym">mreB</name>
    <name evidence="7" type="ORF">OXPF_17100</name>
</gene>
<feature type="binding site" evidence="6">
    <location>
        <begin position="161"/>
        <end position="163"/>
    </location>
    <ligand>
        <name>ATP</name>
        <dbReference type="ChEBI" id="CHEBI:30616"/>
    </ligand>
</feature>
<comment type="function">
    <text evidence="6">Forms membrane-associated dynamic filaments that are essential for cell shape determination. Acts by regulating cell wall synthesis and cell elongation, and thus cell shape. A feedback loop between cell geometry and MreB localization may maintain elongated cell shape by targeting cell wall growth to regions of negative cell wall curvature.</text>
</comment>
<evidence type="ECO:0000256" key="6">
    <source>
        <dbReference type="HAMAP-Rule" id="MF_02207"/>
    </source>
</evidence>
<dbReference type="AlphaFoldDB" id="A0A0P8YXZ2"/>
<dbReference type="PANTHER" id="PTHR42749:SF4">
    <property type="entry name" value="CELL SHAPE-DETERMINING PROTEIN MBL"/>
    <property type="match status" value="1"/>
</dbReference>
<feature type="binding site" evidence="6">
    <location>
        <begin position="289"/>
        <end position="292"/>
    </location>
    <ligand>
        <name>ATP</name>
        <dbReference type="ChEBI" id="CHEBI:30616"/>
    </ligand>
</feature>
<comment type="subcellular location">
    <subcellularLocation>
        <location evidence="6">Cytoplasm</location>
    </subcellularLocation>
    <text evidence="6">Membrane-associated.</text>
</comment>
<feature type="binding site" evidence="6">
    <location>
        <begin position="209"/>
        <end position="212"/>
    </location>
    <ligand>
        <name>ATP</name>
        <dbReference type="ChEBI" id="CHEBI:30616"/>
    </ligand>
</feature>
<dbReference type="STRING" id="36849.OXPF_17100"/>
<reference evidence="7 8" key="1">
    <citation type="submission" date="2015-09" db="EMBL/GenBank/DDBJ databases">
        <title>Genome sequence of Oxobacter pfennigii DSM 3222.</title>
        <authorList>
            <person name="Poehlein A."/>
            <person name="Bengelsdorf F.R."/>
            <person name="Schiel-Bengelsdorf B."/>
            <person name="Duerre P."/>
            <person name="Daniel R."/>
        </authorList>
    </citation>
    <scope>NUCLEOTIDE SEQUENCE [LARGE SCALE GENOMIC DNA]</scope>
    <source>
        <strain evidence="7 8">DSM 3222</strain>
    </source>
</reference>
<keyword evidence="3 6" id="KW-0067">ATP-binding</keyword>
<dbReference type="GO" id="GO:0005524">
    <property type="term" value="F:ATP binding"/>
    <property type="evidence" value="ECO:0007669"/>
    <property type="project" value="UniProtKB-KW"/>
</dbReference>
<dbReference type="SUPFAM" id="SSF53067">
    <property type="entry name" value="Actin-like ATPase domain"/>
    <property type="match status" value="2"/>
</dbReference>
<protein>
    <recommendedName>
        <fullName evidence="6">Cell shape-determining protein MreB</fullName>
    </recommendedName>
</protein>
<keyword evidence="1 6" id="KW-0963">Cytoplasm</keyword>
<sequence>MGFLGFGTDIGIDLGTASVLVYIKGKGVVLKEPSVVATDNTKRKVLAVGEEARQMIGRTPGNIIATRPLRDGVISDYDVTERMLRHFIKKARGNSVSLLRPRVIICIPCEATEVEKRAVKDAALSAGAGKVYLIEEPVAAAIGAGLDISKASGSMIVDIGGGTTDVAVLSLGGMVVRSSIKIAGDKFDEAIIRYIRKKHNIMIGERTAEELKINIGTAYPRSEEVTMDIRGRDLVTGLPKNITVSSEEMREALEETTSAIVDCVHSVLEHTPPELSADIINKGIIMTGGGSLLYGLDLLIQSRTHVTTTVAKDSICCVAYGTGEALENLDKFAEMLSLIDDNK</sequence>
<dbReference type="EMBL" id="LKET01000029">
    <property type="protein sequence ID" value="KPU44627.1"/>
    <property type="molecule type" value="Genomic_DNA"/>
</dbReference>
<dbReference type="HAMAP" id="MF_02207">
    <property type="entry name" value="MreB"/>
    <property type="match status" value="1"/>
</dbReference>
<keyword evidence="2 6" id="KW-0547">Nucleotide-binding</keyword>
<evidence type="ECO:0000313" key="8">
    <source>
        <dbReference type="Proteomes" id="UP000050326"/>
    </source>
</evidence>